<protein>
    <recommendedName>
        <fullName evidence="3">histidine kinase</fullName>
        <ecNumber evidence="3">2.7.13.3</ecNumber>
    </recommendedName>
</protein>
<dbReference type="SUPFAM" id="SSF52172">
    <property type="entry name" value="CheY-like"/>
    <property type="match status" value="1"/>
</dbReference>
<dbReference type="Gene3D" id="1.10.287.130">
    <property type="match status" value="1"/>
</dbReference>
<dbReference type="Gene3D" id="2.10.70.100">
    <property type="match status" value="1"/>
</dbReference>
<evidence type="ECO:0000259" key="11">
    <source>
        <dbReference type="PROSITE" id="PS50109"/>
    </source>
</evidence>
<feature type="modified residue" description="4-aspartylphosphate" evidence="8">
    <location>
        <position position="61"/>
    </location>
</feature>
<dbReference type="EMBL" id="CADCTM010000047">
    <property type="protein sequence ID" value="CAA9216219.1"/>
    <property type="molecule type" value="Genomic_DNA"/>
</dbReference>
<dbReference type="Pfam" id="PF00512">
    <property type="entry name" value="HisKA"/>
    <property type="match status" value="1"/>
</dbReference>
<dbReference type="Gene3D" id="3.30.450.20">
    <property type="entry name" value="PAS domain"/>
    <property type="match status" value="1"/>
</dbReference>
<dbReference type="Pfam" id="PF08447">
    <property type="entry name" value="PAS_3"/>
    <property type="match status" value="1"/>
</dbReference>
<dbReference type="FunFam" id="3.30.565.10:FF:000006">
    <property type="entry name" value="Sensor histidine kinase WalK"/>
    <property type="match status" value="1"/>
</dbReference>
<evidence type="ECO:0000259" key="10">
    <source>
        <dbReference type="PROSITE" id="PS50046"/>
    </source>
</evidence>
<dbReference type="SUPFAM" id="SSF55785">
    <property type="entry name" value="PYP-like sensor domain (PAS domain)"/>
    <property type="match status" value="1"/>
</dbReference>
<dbReference type="SMART" id="SM00387">
    <property type="entry name" value="HATPase_c"/>
    <property type="match status" value="1"/>
</dbReference>
<dbReference type="InterPro" id="IPR029016">
    <property type="entry name" value="GAF-like_dom_sf"/>
</dbReference>
<dbReference type="SMART" id="SM00065">
    <property type="entry name" value="GAF"/>
    <property type="match status" value="1"/>
</dbReference>
<dbReference type="Gene3D" id="3.30.565.10">
    <property type="entry name" value="Histidine kinase-like ATPase, C-terminal domain"/>
    <property type="match status" value="1"/>
</dbReference>
<dbReference type="PROSITE" id="PS50046">
    <property type="entry name" value="PHYTOCHROME_2"/>
    <property type="match status" value="1"/>
</dbReference>
<evidence type="ECO:0000256" key="4">
    <source>
        <dbReference type="ARBA" id="ARBA00022553"/>
    </source>
</evidence>
<dbReference type="Pfam" id="PF01590">
    <property type="entry name" value="GAF"/>
    <property type="match status" value="1"/>
</dbReference>
<dbReference type="InterPro" id="IPR035965">
    <property type="entry name" value="PAS-like_dom_sf"/>
</dbReference>
<dbReference type="Gene3D" id="3.40.50.2300">
    <property type="match status" value="1"/>
</dbReference>
<dbReference type="CDD" id="cd17574">
    <property type="entry name" value="REC_OmpR"/>
    <property type="match status" value="1"/>
</dbReference>
<evidence type="ECO:0000256" key="6">
    <source>
        <dbReference type="ARBA" id="ARBA00022777"/>
    </source>
</evidence>
<dbReference type="GO" id="GO:0000155">
    <property type="term" value="F:phosphorelay sensor kinase activity"/>
    <property type="evidence" value="ECO:0007669"/>
    <property type="project" value="InterPro"/>
</dbReference>
<accession>A0A6J4H8E2</accession>
<keyword evidence="7" id="KW-0902">Two-component regulatory system</keyword>
<dbReference type="InterPro" id="IPR011006">
    <property type="entry name" value="CheY-like_superfamily"/>
</dbReference>
<feature type="domain" description="Histidine kinase" evidence="11">
    <location>
        <begin position="483"/>
        <end position="710"/>
    </location>
</feature>
<dbReference type="InterPro" id="IPR001789">
    <property type="entry name" value="Sig_transdc_resp-reg_receiver"/>
</dbReference>
<dbReference type="PANTHER" id="PTHR43304:SF1">
    <property type="entry name" value="PAC DOMAIN-CONTAINING PROTEIN"/>
    <property type="match status" value="1"/>
</dbReference>
<dbReference type="PANTHER" id="PTHR43304">
    <property type="entry name" value="PHYTOCHROME-LIKE PROTEIN CPH1"/>
    <property type="match status" value="1"/>
</dbReference>
<feature type="domain" description="Response regulatory" evidence="12">
    <location>
        <begin position="12"/>
        <end position="132"/>
    </location>
</feature>
<dbReference type="InterPro" id="IPR003594">
    <property type="entry name" value="HATPase_dom"/>
</dbReference>
<name>A0A6J4H8E2_9CYAN</name>
<dbReference type="Pfam" id="PF00072">
    <property type="entry name" value="Response_reg"/>
    <property type="match status" value="1"/>
</dbReference>
<evidence type="ECO:0000256" key="5">
    <source>
        <dbReference type="ARBA" id="ARBA00022679"/>
    </source>
</evidence>
<dbReference type="CDD" id="cd00082">
    <property type="entry name" value="HisKA"/>
    <property type="match status" value="1"/>
</dbReference>
<reference evidence="15" key="1">
    <citation type="submission" date="2020-02" db="EMBL/GenBank/DDBJ databases">
        <authorList>
            <person name="Meier V. D."/>
        </authorList>
    </citation>
    <scope>NUCLEOTIDE SEQUENCE</scope>
    <source>
        <strain evidence="15">AVDCRST_MAG92</strain>
    </source>
</reference>
<dbReference type="PRINTS" id="PR00344">
    <property type="entry name" value="BCTRLSENSOR"/>
</dbReference>
<keyword evidence="4 8" id="KW-0597">Phosphoprotein</keyword>
<evidence type="ECO:0000256" key="8">
    <source>
        <dbReference type="PROSITE-ProRule" id="PRU00169"/>
    </source>
</evidence>
<keyword evidence="5 15" id="KW-0808">Transferase</keyword>
<dbReference type="CDD" id="cd00130">
    <property type="entry name" value="PAS"/>
    <property type="match status" value="1"/>
</dbReference>
<evidence type="ECO:0000256" key="7">
    <source>
        <dbReference type="ARBA" id="ARBA00023012"/>
    </source>
</evidence>
<comment type="catalytic activity">
    <reaction evidence="1">
        <text>ATP + protein L-histidine = ADP + protein N-phospho-L-histidine.</text>
        <dbReference type="EC" id="2.7.13.3"/>
    </reaction>
</comment>
<dbReference type="InterPro" id="IPR005467">
    <property type="entry name" value="His_kinase_dom"/>
</dbReference>
<dbReference type="InterPro" id="IPR016132">
    <property type="entry name" value="Phyto_chromo_attachment"/>
</dbReference>
<dbReference type="InterPro" id="IPR003661">
    <property type="entry name" value="HisK_dim/P_dom"/>
</dbReference>
<evidence type="ECO:0000256" key="3">
    <source>
        <dbReference type="ARBA" id="ARBA00012438"/>
    </source>
</evidence>
<dbReference type="SUPFAM" id="SSF47384">
    <property type="entry name" value="Homodimeric domain of signal transducing histidine kinase"/>
    <property type="match status" value="1"/>
</dbReference>
<proteinExistence type="inferred from homology"/>
<evidence type="ECO:0000256" key="1">
    <source>
        <dbReference type="ARBA" id="ARBA00000085"/>
    </source>
</evidence>
<dbReference type="NCBIfam" id="TIGR00229">
    <property type="entry name" value="sensory_box"/>
    <property type="match status" value="1"/>
</dbReference>
<organism evidence="15">
    <name type="scientific">uncultured Coleofasciculus sp</name>
    <dbReference type="NCBI Taxonomy" id="1267456"/>
    <lineage>
        <taxon>Bacteria</taxon>
        <taxon>Bacillati</taxon>
        <taxon>Cyanobacteriota</taxon>
        <taxon>Cyanophyceae</taxon>
        <taxon>Coleofasciculales</taxon>
        <taxon>Coleofasciculaceae</taxon>
        <taxon>Coleofasciculus</taxon>
        <taxon>environmental samples</taxon>
    </lineage>
</organism>
<feature type="coiled-coil region" evidence="9">
    <location>
        <begin position="131"/>
        <end position="158"/>
    </location>
</feature>
<dbReference type="InterPro" id="IPR036890">
    <property type="entry name" value="HATPase_C_sf"/>
</dbReference>
<dbReference type="InterPro" id="IPR036097">
    <property type="entry name" value="HisK_dim/P_sf"/>
</dbReference>
<gene>
    <name evidence="15" type="ORF">AVDCRST_MAG92-325</name>
</gene>
<evidence type="ECO:0000259" key="14">
    <source>
        <dbReference type="PROSITE" id="PS50113"/>
    </source>
</evidence>
<feature type="domain" description="PAC" evidence="14">
    <location>
        <begin position="226"/>
        <end position="293"/>
    </location>
</feature>
<evidence type="ECO:0000259" key="12">
    <source>
        <dbReference type="PROSITE" id="PS50110"/>
    </source>
</evidence>
<dbReference type="PROSITE" id="PS50112">
    <property type="entry name" value="PAS"/>
    <property type="match status" value="1"/>
</dbReference>
<dbReference type="AlphaFoldDB" id="A0A6J4H8E2"/>
<dbReference type="SUPFAM" id="SSF55781">
    <property type="entry name" value="GAF domain-like"/>
    <property type="match status" value="1"/>
</dbReference>
<dbReference type="SUPFAM" id="SSF55874">
    <property type="entry name" value="ATPase domain of HSP90 chaperone/DNA topoisomerase II/histidine kinase"/>
    <property type="match status" value="1"/>
</dbReference>
<dbReference type="PROSITE" id="PS50113">
    <property type="entry name" value="PAC"/>
    <property type="match status" value="1"/>
</dbReference>
<comment type="similarity">
    <text evidence="2">In the N-terminal section; belongs to the phytochrome family.</text>
</comment>
<sequence>MNTTNPPRDPPLILVVDDDKFMRIQLRHAMEQARYQVAEASDGEQAIAVYLDLKPDIVLLDAMMPVMDGFTCCKLLRTLPKSDRQASNLPVLMITALEDQESVDQAFEAGATDYITKPIHWAVLRQRVRRLLEASQAMAALQQQTERAQLNEKQLRIALDAAQMGIWDWDIQNGKVKQSSTTEAIHGLNSSSFEGTYQSFVSSIHPEDREIVTEALHQTLENKAEYDVEFRVIRPDGTVRWVASKGQVYYKNVDGDSDVPLATAPEDNHLAVRMTGINMDITDRKQTQEELQRQSWRAQLFAEVTLKIRRSLQIEEILQTTVTEVQRILECDRVLICQITSSGLGKIVTEAVKPNCLSVLGRNINDDYFGSEYLRKYSQGRIYTIDDIQKAQIPPCLAEFMQDFKVKAKLAVPIFIKANFWGLLVAHQCNNSRQWSSFEVELLGQIAAQIGIALAQAKLLEQETHYSQELARSNAELQQFASIASHDLQEPLRKIQTFGNRLKDKYGEVLTHQGSDYLERMQNAAERMQILIDDLLMLSRVTTKAQPFVEVNLTQVTQEVLSDLEVRIQQSQGCVTVSELPTVDADPIQMRQLLQNLISNALKFQRRDEPAVVKISSRSLDAEANPPTGGSASTQLCQIIVEDNGIGFDEKYLDRIFNVFQRLHNRSEYEGTGMGLAICRKIAERHNGSITGESSPGHGAKFIVTLPKKQRRGENPE</sequence>
<feature type="domain" description="PAS" evidence="13">
    <location>
        <begin position="151"/>
        <end position="223"/>
    </location>
</feature>
<dbReference type="PROSITE" id="PS50109">
    <property type="entry name" value="HIS_KIN"/>
    <property type="match status" value="1"/>
</dbReference>
<dbReference type="SMART" id="SM00448">
    <property type="entry name" value="REC"/>
    <property type="match status" value="1"/>
</dbReference>
<dbReference type="InterPro" id="IPR003018">
    <property type="entry name" value="GAF"/>
</dbReference>
<dbReference type="InterPro" id="IPR000014">
    <property type="entry name" value="PAS"/>
</dbReference>
<dbReference type="SMART" id="SM00388">
    <property type="entry name" value="HisKA"/>
    <property type="match status" value="1"/>
</dbReference>
<dbReference type="PROSITE" id="PS50110">
    <property type="entry name" value="RESPONSE_REGULATORY"/>
    <property type="match status" value="1"/>
</dbReference>
<feature type="domain" description="Phytochrome chromophore attachment site" evidence="10">
    <location>
        <begin position="313"/>
        <end position="449"/>
    </location>
</feature>
<dbReference type="InterPro" id="IPR000700">
    <property type="entry name" value="PAS-assoc_C"/>
</dbReference>
<evidence type="ECO:0000313" key="15">
    <source>
        <dbReference type="EMBL" id="CAA9216219.1"/>
    </source>
</evidence>
<dbReference type="Pfam" id="PF02518">
    <property type="entry name" value="HATPase_c"/>
    <property type="match status" value="1"/>
</dbReference>
<dbReference type="InterPro" id="IPR013655">
    <property type="entry name" value="PAS_fold_3"/>
</dbReference>
<dbReference type="InterPro" id="IPR004358">
    <property type="entry name" value="Sig_transdc_His_kin-like_C"/>
</dbReference>
<keyword evidence="6 15" id="KW-0418">Kinase</keyword>
<evidence type="ECO:0000259" key="13">
    <source>
        <dbReference type="PROSITE" id="PS50112"/>
    </source>
</evidence>
<dbReference type="EC" id="2.7.13.3" evidence="3"/>
<evidence type="ECO:0000256" key="9">
    <source>
        <dbReference type="SAM" id="Coils"/>
    </source>
</evidence>
<dbReference type="InterPro" id="IPR052162">
    <property type="entry name" value="Sensor_kinase/Photoreceptor"/>
</dbReference>
<evidence type="ECO:0000256" key="2">
    <source>
        <dbReference type="ARBA" id="ARBA00006402"/>
    </source>
</evidence>
<dbReference type="Gene3D" id="3.30.450.40">
    <property type="match status" value="1"/>
</dbReference>
<keyword evidence="9" id="KW-0175">Coiled coil</keyword>